<reference evidence="1" key="1">
    <citation type="submission" date="2018-07" db="EMBL/GenBank/DDBJ databases">
        <authorList>
            <person name="Ashton P.M."/>
            <person name="Dallman T."/>
            <person name="Nair S."/>
            <person name="De Pinna E."/>
            <person name="Peters T."/>
            <person name="Grant K."/>
        </authorList>
    </citation>
    <scope>NUCLEOTIDE SEQUENCE [LARGE SCALE GENOMIC DNA]</scope>
    <source>
        <strain evidence="1">157339</strain>
    </source>
</reference>
<dbReference type="Proteomes" id="UP000885374">
    <property type="component" value="Unassembled WGS sequence"/>
</dbReference>
<protein>
    <submittedName>
        <fullName evidence="1">Phage tail tape measure protein</fullName>
    </submittedName>
</protein>
<comment type="caution">
    <text evidence="1">The sequence shown here is derived from an EMBL/GenBank/DDBJ whole genome shotgun (WGS) entry which is preliminary data.</text>
</comment>
<dbReference type="AlphaFoldDB" id="A0A3R0XF57"/>
<name>A0A3R0XF57_SALET</name>
<dbReference type="EMBL" id="RVHM01000078">
    <property type="protein sequence ID" value="MLV00161.1"/>
    <property type="molecule type" value="Genomic_DNA"/>
</dbReference>
<gene>
    <name evidence="1" type="ORF">DRU74_26390</name>
</gene>
<evidence type="ECO:0000313" key="1">
    <source>
        <dbReference type="EMBL" id="MLV00161.1"/>
    </source>
</evidence>
<proteinExistence type="predicted"/>
<organism evidence="1">
    <name type="scientific">Salmonella enterica I</name>
    <dbReference type="NCBI Taxonomy" id="59201"/>
    <lineage>
        <taxon>Bacteria</taxon>
        <taxon>Pseudomonadati</taxon>
        <taxon>Pseudomonadota</taxon>
        <taxon>Gammaproteobacteria</taxon>
        <taxon>Enterobacterales</taxon>
        <taxon>Enterobacteriaceae</taxon>
        <taxon>Salmonella</taxon>
    </lineage>
</organism>
<accession>A0A3R0XF57</accession>
<sequence>MYSGQIPTKPTFFKFAHGGGVAGETGPEAILPLARDSRGYMGVRLADKGGKQQLPPIQITVTQHIDQRGTDQKDQAAAQRNHQQLTKMMSDMIGININQTLDNAMRPGGKLAVVR</sequence>